<dbReference type="InterPro" id="IPR048671">
    <property type="entry name" value="RecQ-1-like_HTH"/>
</dbReference>
<keyword evidence="11" id="KW-0234">DNA repair</keyword>
<dbReference type="Pfam" id="PF00570">
    <property type="entry name" value="HRDC"/>
    <property type="match status" value="1"/>
</dbReference>
<evidence type="ECO:0000256" key="11">
    <source>
        <dbReference type="ARBA" id="ARBA00023204"/>
    </source>
</evidence>
<dbReference type="Pfam" id="PF16124">
    <property type="entry name" value="RecQ_Zn_bind"/>
    <property type="match status" value="1"/>
</dbReference>
<dbReference type="PANTHER" id="PTHR13710">
    <property type="entry name" value="DNA HELICASE RECQ FAMILY MEMBER"/>
    <property type="match status" value="1"/>
</dbReference>
<dbReference type="GO" id="GO:0046872">
    <property type="term" value="F:metal ion binding"/>
    <property type="evidence" value="ECO:0007669"/>
    <property type="project" value="UniProtKB-KW"/>
</dbReference>
<dbReference type="Pfam" id="PF00271">
    <property type="entry name" value="Helicase_C"/>
    <property type="match status" value="1"/>
</dbReference>
<dbReference type="InterPro" id="IPR001650">
    <property type="entry name" value="Helicase_C-like"/>
</dbReference>
<dbReference type="CDD" id="cd18794">
    <property type="entry name" value="SF2_C_RecQ"/>
    <property type="match status" value="1"/>
</dbReference>
<dbReference type="SUPFAM" id="SSF47819">
    <property type="entry name" value="HRDC-like"/>
    <property type="match status" value="1"/>
</dbReference>
<keyword evidence="22" id="KW-1185">Reference proteome</keyword>
<dbReference type="Gene3D" id="1.10.150.80">
    <property type="entry name" value="HRDC domain"/>
    <property type="match status" value="1"/>
</dbReference>
<evidence type="ECO:0000259" key="20">
    <source>
        <dbReference type="PROSITE" id="PS51194"/>
    </source>
</evidence>
<comment type="similarity">
    <text evidence="3">Belongs to the helicase family. RecQ subfamily.</text>
</comment>
<dbReference type="Proteomes" id="UP000609064">
    <property type="component" value="Unassembled WGS sequence"/>
</dbReference>
<dbReference type="EMBL" id="BMKK01000005">
    <property type="protein sequence ID" value="GGD60441.1"/>
    <property type="molecule type" value="Genomic_DNA"/>
</dbReference>
<evidence type="ECO:0000256" key="6">
    <source>
        <dbReference type="ARBA" id="ARBA00022763"/>
    </source>
</evidence>
<reference evidence="21" key="2">
    <citation type="submission" date="2020-09" db="EMBL/GenBank/DDBJ databases">
        <authorList>
            <person name="Sun Q."/>
            <person name="Zhou Y."/>
        </authorList>
    </citation>
    <scope>NUCLEOTIDE SEQUENCE</scope>
    <source>
        <strain evidence="21">CGMCC 1.15958</strain>
    </source>
</reference>
<dbReference type="SMART" id="SM00490">
    <property type="entry name" value="HELICc"/>
    <property type="match status" value="1"/>
</dbReference>
<dbReference type="InterPro" id="IPR004589">
    <property type="entry name" value="DNA_helicase_ATP-dep_RecQ"/>
</dbReference>
<dbReference type="GO" id="GO:0030894">
    <property type="term" value="C:replisome"/>
    <property type="evidence" value="ECO:0007669"/>
    <property type="project" value="TreeGrafter"/>
</dbReference>
<dbReference type="Pfam" id="PF09382">
    <property type="entry name" value="RQC"/>
    <property type="match status" value="2"/>
</dbReference>
<dbReference type="InterPro" id="IPR010997">
    <property type="entry name" value="HRDC-like_sf"/>
</dbReference>
<dbReference type="InterPro" id="IPR018982">
    <property type="entry name" value="RQC_domain"/>
</dbReference>
<dbReference type="InterPro" id="IPR002121">
    <property type="entry name" value="HRDC_dom"/>
</dbReference>
<dbReference type="InterPro" id="IPR014001">
    <property type="entry name" value="Helicase_ATP-bd"/>
</dbReference>
<accession>A0A917DQX9</accession>
<keyword evidence="4" id="KW-0479">Metal-binding</keyword>
<evidence type="ECO:0000256" key="17">
    <source>
        <dbReference type="SAM" id="MobiDB-lite"/>
    </source>
</evidence>
<dbReference type="FunFam" id="1.10.150.80:FF:000002">
    <property type="entry name" value="ATP-dependent DNA helicase RecQ"/>
    <property type="match status" value="1"/>
</dbReference>
<evidence type="ECO:0000256" key="14">
    <source>
        <dbReference type="ARBA" id="ARBA00034808"/>
    </source>
</evidence>
<gene>
    <name evidence="21" type="ORF">GCM10011514_25480</name>
</gene>
<dbReference type="GO" id="GO:0006310">
    <property type="term" value="P:DNA recombination"/>
    <property type="evidence" value="ECO:0007669"/>
    <property type="project" value="InterPro"/>
</dbReference>
<evidence type="ECO:0000256" key="15">
    <source>
        <dbReference type="ARBA" id="ARBA00044535"/>
    </source>
</evidence>
<dbReference type="CDD" id="cd17920">
    <property type="entry name" value="DEXHc_RecQ"/>
    <property type="match status" value="1"/>
</dbReference>
<evidence type="ECO:0000256" key="4">
    <source>
        <dbReference type="ARBA" id="ARBA00022723"/>
    </source>
</evidence>
<evidence type="ECO:0000256" key="13">
    <source>
        <dbReference type="ARBA" id="ARBA00034617"/>
    </source>
</evidence>
<dbReference type="SMART" id="SM00956">
    <property type="entry name" value="RQC"/>
    <property type="match status" value="1"/>
</dbReference>
<dbReference type="RefSeq" id="WP_188766484.1">
    <property type="nucleotide sequence ID" value="NZ_BMKK01000005.1"/>
</dbReference>
<dbReference type="InterPro" id="IPR032284">
    <property type="entry name" value="RecQ_Zn-bd"/>
</dbReference>
<evidence type="ECO:0000256" key="9">
    <source>
        <dbReference type="ARBA" id="ARBA00022840"/>
    </source>
</evidence>
<dbReference type="PANTHER" id="PTHR13710:SF105">
    <property type="entry name" value="ATP-DEPENDENT DNA HELICASE Q1"/>
    <property type="match status" value="1"/>
</dbReference>
<keyword evidence="6" id="KW-0227">DNA damage</keyword>
<dbReference type="Pfam" id="PF00270">
    <property type="entry name" value="DEAD"/>
    <property type="match status" value="1"/>
</dbReference>
<evidence type="ECO:0000256" key="1">
    <source>
        <dbReference type="ARBA" id="ARBA00001946"/>
    </source>
</evidence>
<dbReference type="GO" id="GO:0006260">
    <property type="term" value="P:DNA replication"/>
    <property type="evidence" value="ECO:0007669"/>
    <property type="project" value="InterPro"/>
</dbReference>
<evidence type="ECO:0000313" key="22">
    <source>
        <dbReference type="Proteomes" id="UP000609064"/>
    </source>
</evidence>
<keyword evidence="9" id="KW-0067">ATP-binding</keyword>
<dbReference type="GO" id="GO:0009378">
    <property type="term" value="F:four-way junction helicase activity"/>
    <property type="evidence" value="ECO:0007669"/>
    <property type="project" value="TreeGrafter"/>
</dbReference>
<dbReference type="GO" id="GO:0006281">
    <property type="term" value="P:DNA repair"/>
    <property type="evidence" value="ECO:0007669"/>
    <property type="project" value="UniProtKB-KW"/>
</dbReference>
<feature type="region of interest" description="Disordered" evidence="17">
    <location>
        <begin position="467"/>
        <end position="520"/>
    </location>
</feature>
<dbReference type="FunFam" id="3.40.50.300:FF:000156">
    <property type="entry name" value="ATP-dependent DNA helicase recQ"/>
    <property type="match status" value="1"/>
</dbReference>
<dbReference type="GO" id="GO:0043590">
    <property type="term" value="C:bacterial nucleoid"/>
    <property type="evidence" value="ECO:0007669"/>
    <property type="project" value="TreeGrafter"/>
</dbReference>
<feature type="domain" description="HRDC" evidence="18">
    <location>
        <begin position="595"/>
        <end position="675"/>
    </location>
</feature>
<dbReference type="PROSITE" id="PS51192">
    <property type="entry name" value="HELICASE_ATP_BIND_1"/>
    <property type="match status" value="1"/>
</dbReference>
<protein>
    <recommendedName>
        <fullName evidence="15">ATP-dependent DNA helicase RecQ</fullName>
        <ecNumber evidence="14">5.6.2.4</ecNumber>
    </recommendedName>
    <alternativeName>
        <fullName evidence="16">DNA 3'-5' helicase RecQ</fullName>
    </alternativeName>
</protein>
<keyword evidence="12" id="KW-0413">Isomerase</keyword>
<keyword evidence="7" id="KW-0378">Hydrolase</keyword>
<dbReference type="EC" id="5.6.2.4" evidence="14"/>
<dbReference type="InterPro" id="IPR036388">
    <property type="entry name" value="WH-like_DNA-bd_sf"/>
</dbReference>
<dbReference type="SMART" id="SM00341">
    <property type="entry name" value="HRDC"/>
    <property type="match status" value="1"/>
</dbReference>
<keyword evidence="5" id="KW-0547">Nucleotide-binding</keyword>
<dbReference type="GO" id="GO:0016787">
    <property type="term" value="F:hydrolase activity"/>
    <property type="evidence" value="ECO:0007669"/>
    <property type="project" value="UniProtKB-KW"/>
</dbReference>
<name>A0A917DQX9_9BACT</name>
<dbReference type="Gene3D" id="3.40.50.300">
    <property type="entry name" value="P-loop containing nucleotide triphosphate hydrolases"/>
    <property type="match status" value="2"/>
</dbReference>
<evidence type="ECO:0000256" key="2">
    <source>
        <dbReference type="ARBA" id="ARBA00001947"/>
    </source>
</evidence>
<evidence type="ECO:0000256" key="12">
    <source>
        <dbReference type="ARBA" id="ARBA00023235"/>
    </source>
</evidence>
<evidence type="ECO:0000256" key="8">
    <source>
        <dbReference type="ARBA" id="ARBA00022806"/>
    </source>
</evidence>
<comment type="cofactor">
    <cofactor evidence="1">
        <name>Mg(2+)</name>
        <dbReference type="ChEBI" id="CHEBI:18420"/>
    </cofactor>
</comment>
<dbReference type="InterPro" id="IPR011545">
    <property type="entry name" value="DEAD/DEAH_box_helicase_dom"/>
</dbReference>
<dbReference type="GO" id="GO:0043138">
    <property type="term" value="F:3'-5' DNA helicase activity"/>
    <property type="evidence" value="ECO:0007669"/>
    <property type="project" value="UniProtKB-EC"/>
</dbReference>
<dbReference type="NCBIfam" id="TIGR00614">
    <property type="entry name" value="recQ_fam"/>
    <property type="match status" value="1"/>
</dbReference>
<comment type="catalytic activity">
    <reaction evidence="13">
        <text>Couples ATP hydrolysis with the unwinding of duplex DNA by translocating in the 3'-5' direction.</text>
        <dbReference type="EC" id="5.6.2.4"/>
    </reaction>
</comment>
<feature type="region of interest" description="Disordered" evidence="17">
    <location>
        <begin position="569"/>
        <end position="592"/>
    </location>
</feature>
<dbReference type="FunFam" id="3.40.50.300:FF:001051">
    <property type="entry name" value="ATP-dependent DNA helicase RecQ"/>
    <property type="match status" value="1"/>
</dbReference>
<dbReference type="InterPro" id="IPR027417">
    <property type="entry name" value="P-loop_NTPase"/>
</dbReference>
<dbReference type="GO" id="GO:0005524">
    <property type="term" value="F:ATP binding"/>
    <property type="evidence" value="ECO:0007669"/>
    <property type="project" value="UniProtKB-KW"/>
</dbReference>
<dbReference type="SMART" id="SM00487">
    <property type="entry name" value="DEXDc"/>
    <property type="match status" value="1"/>
</dbReference>
<keyword evidence="8" id="KW-0347">Helicase</keyword>
<evidence type="ECO:0000259" key="18">
    <source>
        <dbReference type="PROSITE" id="PS50967"/>
    </source>
</evidence>
<evidence type="ECO:0000256" key="5">
    <source>
        <dbReference type="ARBA" id="ARBA00022741"/>
    </source>
</evidence>
<evidence type="ECO:0000256" key="10">
    <source>
        <dbReference type="ARBA" id="ARBA00023125"/>
    </source>
</evidence>
<dbReference type="Gene3D" id="1.10.10.1390">
    <property type="entry name" value="ATP-dependent DNA helicase RecQ"/>
    <property type="match status" value="1"/>
</dbReference>
<evidence type="ECO:0000256" key="7">
    <source>
        <dbReference type="ARBA" id="ARBA00022801"/>
    </source>
</evidence>
<evidence type="ECO:0000259" key="19">
    <source>
        <dbReference type="PROSITE" id="PS51192"/>
    </source>
</evidence>
<feature type="domain" description="Helicase C-terminal" evidence="20">
    <location>
        <begin position="221"/>
        <end position="369"/>
    </location>
</feature>
<keyword evidence="10" id="KW-0238">DNA-binding</keyword>
<dbReference type="PROSITE" id="PS50967">
    <property type="entry name" value="HRDC"/>
    <property type="match status" value="1"/>
</dbReference>
<evidence type="ECO:0000256" key="16">
    <source>
        <dbReference type="ARBA" id="ARBA00044550"/>
    </source>
</evidence>
<evidence type="ECO:0000256" key="3">
    <source>
        <dbReference type="ARBA" id="ARBA00005446"/>
    </source>
</evidence>
<dbReference type="Gene3D" id="1.10.10.10">
    <property type="entry name" value="Winged helix-like DNA-binding domain superfamily/Winged helix DNA-binding domain"/>
    <property type="match status" value="1"/>
</dbReference>
<feature type="compositionally biased region" description="Basic and acidic residues" evidence="17">
    <location>
        <begin position="507"/>
        <end position="520"/>
    </location>
</feature>
<dbReference type="InterPro" id="IPR044876">
    <property type="entry name" value="HRDC_dom_sf"/>
</dbReference>
<reference evidence="21" key="1">
    <citation type="journal article" date="2014" name="Int. J. Syst. Evol. Microbiol.">
        <title>Complete genome sequence of Corynebacterium casei LMG S-19264T (=DSM 44701T), isolated from a smear-ripened cheese.</title>
        <authorList>
            <consortium name="US DOE Joint Genome Institute (JGI-PGF)"/>
            <person name="Walter F."/>
            <person name="Albersmeier A."/>
            <person name="Kalinowski J."/>
            <person name="Ruckert C."/>
        </authorList>
    </citation>
    <scope>NUCLEOTIDE SEQUENCE</scope>
    <source>
        <strain evidence="21">CGMCC 1.15958</strain>
    </source>
</reference>
<evidence type="ECO:0000313" key="21">
    <source>
        <dbReference type="EMBL" id="GGD60441.1"/>
    </source>
</evidence>
<feature type="compositionally biased region" description="Acidic residues" evidence="17">
    <location>
        <begin position="467"/>
        <end position="494"/>
    </location>
</feature>
<proteinExistence type="inferred from homology"/>
<dbReference type="PROSITE" id="PS51194">
    <property type="entry name" value="HELICASE_CTER"/>
    <property type="match status" value="1"/>
</dbReference>
<comment type="cofactor">
    <cofactor evidence="2">
        <name>Zn(2+)</name>
        <dbReference type="ChEBI" id="CHEBI:29105"/>
    </cofactor>
</comment>
<dbReference type="AlphaFoldDB" id="A0A917DQX9"/>
<sequence>MVDAAIQQTLKEKLKEIFGFDAFRGEQEAIINNIVSGNNTFVIMPTGAGKSLCYQLPAMVLDGTAIVISPLIALMKNQVDQMTAFGINAQFLNSTLNKSEMTRVKNDVLSGECRLLYIAPESLTKEDNLTFLKKAKLSFIAVDEAHCISEWGHDFRPEYRRIRGIIDDIDAKLPIIALTATATPKVQQDIQKNLNMEESHIFKSSFNRKNLYYEIRPKIDSKKQLIRYIANNKGKSGIIYCLSRKKVEEIASLLTVNGIKSLPYHAGLDADTRMKNQDAFLNEECDVIVATIAFGMGIDKPDVRFVIHYDAPKSLEGYYQETGRAGRDGLEGNCLMFYAYDDILKLEKFNKDKTVTERDNARALLMEMVAYSNLGICRRRQLLSYFGEYSEKDCGFCDNCIKPTKKIKIEDEAVLGLKAILQSGERFDIQHIADILTANTANAYIRSHEHDKLEVYGKGKGMFVAHDEEDDDEDEEEEDEVELELSDDDEDDEEAKPVAAKSPKPSKKAEKAPKKSDNKRTSNDYWVSVLRQMMVLGFIEKDIENAYGVVKLTEKGKKFIEDSHPITISEDHNYENTESSDDDDISTNNNSSGGGAFDSALFELLKALRKKIAKEKNVPPYVVFQDPSLEEMATTYPTTQQDLAQINGVGLGKVQKFGKPFLDLITKYVDDNDIETTQDLVVKSAVNKSKIKIYIIQQIDRKINLDEIVEAKDLTMAELIEEIEHICYSGTRLNLDYYINQVIDEDRQDEIYDYFMTAETDNIGAALKEFESDDTTEEELRLMRIKFLSEMAN</sequence>
<dbReference type="GO" id="GO:0005737">
    <property type="term" value="C:cytoplasm"/>
    <property type="evidence" value="ECO:0007669"/>
    <property type="project" value="TreeGrafter"/>
</dbReference>
<dbReference type="SUPFAM" id="SSF52540">
    <property type="entry name" value="P-loop containing nucleoside triphosphate hydrolases"/>
    <property type="match status" value="1"/>
</dbReference>
<dbReference type="GO" id="GO:0003677">
    <property type="term" value="F:DNA binding"/>
    <property type="evidence" value="ECO:0007669"/>
    <property type="project" value="UniProtKB-KW"/>
</dbReference>
<dbReference type="SUPFAM" id="SSF46785">
    <property type="entry name" value="Winged helix' DNA-binding domain"/>
    <property type="match status" value="2"/>
</dbReference>
<dbReference type="Pfam" id="PF21220">
    <property type="entry name" value="RecQ-1-like_HTH"/>
    <property type="match status" value="1"/>
</dbReference>
<comment type="caution">
    <text evidence="21">The sequence shown here is derived from an EMBL/GenBank/DDBJ whole genome shotgun (WGS) entry which is preliminary data.</text>
</comment>
<dbReference type="InterPro" id="IPR036390">
    <property type="entry name" value="WH_DNA-bd_sf"/>
</dbReference>
<organism evidence="21 22">
    <name type="scientific">Emticicia aquatilis</name>
    <dbReference type="NCBI Taxonomy" id="1537369"/>
    <lineage>
        <taxon>Bacteria</taxon>
        <taxon>Pseudomonadati</taxon>
        <taxon>Bacteroidota</taxon>
        <taxon>Cytophagia</taxon>
        <taxon>Cytophagales</taxon>
        <taxon>Leadbetterellaceae</taxon>
        <taxon>Emticicia</taxon>
    </lineage>
</organism>
<feature type="domain" description="Helicase ATP-binding" evidence="19">
    <location>
        <begin position="31"/>
        <end position="200"/>
    </location>
</feature>